<dbReference type="EMBL" id="BART01004566">
    <property type="protein sequence ID" value="GAG54662.1"/>
    <property type="molecule type" value="Genomic_DNA"/>
</dbReference>
<organism evidence="1">
    <name type="scientific">marine sediment metagenome</name>
    <dbReference type="NCBI Taxonomy" id="412755"/>
    <lineage>
        <taxon>unclassified sequences</taxon>
        <taxon>metagenomes</taxon>
        <taxon>ecological metagenomes</taxon>
    </lineage>
</organism>
<name>X0Z8G8_9ZZZZ</name>
<gene>
    <name evidence="1" type="ORF">S01H4_11354</name>
</gene>
<proteinExistence type="predicted"/>
<feature type="non-terminal residue" evidence="1">
    <location>
        <position position="238"/>
    </location>
</feature>
<evidence type="ECO:0000313" key="1">
    <source>
        <dbReference type="EMBL" id="GAG54662.1"/>
    </source>
</evidence>
<protein>
    <submittedName>
        <fullName evidence="1">Uncharacterized protein</fullName>
    </submittedName>
</protein>
<dbReference type="AlphaFoldDB" id="X0Z8G8"/>
<accession>X0Z8G8</accession>
<reference evidence="1" key="1">
    <citation type="journal article" date="2014" name="Front. Microbiol.">
        <title>High frequency of phylogenetically diverse reductive dehalogenase-homologous genes in deep subseafloor sedimentary metagenomes.</title>
        <authorList>
            <person name="Kawai M."/>
            <person name="Futagami T."/>
            <person name="Toyoda A."/>
            <person name="Takaki Y."/>
            <person name="Nishi S."/>
            <person name="Hori S."/>
            <person name="Arai W."/>
            <person name="Tsubouchi T."/>
            <person name="Morono Y."/>
            <person name="Uchiyama I."/>
            <person name="Ito T."/>
            <person name="Fujiyama A."/>
            <person name="Inagaki F."/>
            <person name="Takami H."/>
        </authorList>
    </citation>
    <scope>NUCLEOTIDE SEQUENCE</scope>
    <source>
        <strain evidence="1">Expedition CK06-06</strain>
    </source>
</reference>
<sequence>MENTYHAIYILKSMDLFDLDEVKIMNFVSNNINYSNIKNVYFAYRISKLLSLEVPLDYNLINALVGTIYSEEMRGYYLTTDKKRIDQEGLVWVADMVKNDLEFSELSVDLISISDTEFLSTGQNVTFLINSTYGGAYELQIDGIAANSSDFVVGENTFVYYLDNYTDVIGERFISINATAIGGAEATLDTSYFVYSNSETMVEILDLDNYEFLSVENNIRFILGSDYPDWYNFTIDGI</sequence>
<comment type="caution">
    <text evidence="1">The sequence shown here is derived from an EMBL/GenBank/DDBJ whole genome shotgun (WGS) entry which is preliminary data.</text>
</comment>